<dbReference type="InterPro" id="IPR029000">
    <property type="entry name" value="Cyclophilin-like_dom_sf"/>
</dbReference>
<dbReference type="InterPro" id="IPR003833">
    <property type="entry name" value="CT_C_D"/>
</dbReference>
<organism evidence="5 6">
    <name type="scientific">Halalkalibacillus sediminis</name>
    <dbReference type="NCBI Taxonomy" id="2018042"/>
    <lineage>
        <taxon>Bacteria</taxon>
        <taxon>Bacillati</taxon>
        <taxon>Bacillota</taxon>
        <taxon>Bacilli</taxon>
        <taxon>Bacillales</taxon>
        <taxon>Bacillaceae</taxon>
        <taxon>Halalkalibacillus</taxon>
    </lineage>
</organism>
<protein>
    <submittedName>
        <fullName evidence="5">Allophanate hydrolase</fullName>
    </submittedName>
</protein>
<dbReference type="SUPFAM" id="SSF50891">
    <property type="entry name" value="Cyclophilin-like"/>
    <property type="match status" value="1"/>
</dbReference>
<dbReference type="GO" id="GO:0005524">
    <property type="term" value="F:ATP binding"/>
    <property type="evidence" value="ECO:0007669"/>
    <property type="project" value="UniProtKB-KW"/>
</dbReference>
<reference evidence="5 6" key="1">
    <citation type="submission" date="2017-06" db="EMBL/GenBank/DDBJ databases">
        <title>the draft geome sequence of Illustriluteabacillus marina B3227.</title>
        <authorList>
            <person name="He R.-H."/>
            <person name="Du Z.-J."/>
        </authorList>
    </citation>
    <scope>NUCLEOTIDE SEQUENCE [LARGE SCALE GENOMIC DNA]</scope>
    <source>
        <strain evidence="5 6">B3227</strain>
    </source>
</reference>
<dbReference type="AlphaFoldDB" id="A0A2I0QVN6"/>
<keyword evidence="3" id="KW-0067">ATP-binding</keyword>
<dbReference type="GO" id="GO:0016787">
    <property type="term" value="F:hydrolase activity"/>
    <property type="evidence" value="ECO:0007669"/>
    <property type="project" value="UniProtKB-KW"/>
</dbReference>
<comment type="caution">
    <text evidence="5">The sequence shown here is derived from an EMBL/GenBank/DDBJ whole genome shotgun (WGS) entry which is preliminary data.</text>
</comment>
<sequence>MNGLGDYVRDKSILPLNDQAITVSFGEKIDPDIRLEVQSFYQFIKDKNLSYIIDIVPTYTNVTIFFNRSEINFRTFEKILNEQLDSFSLNDIDLQGKLVHIPVLYDGEDLDRVAKHHSCEVEDVVNRHMSKDYPVYMIGFLPGFPYLGGLDERLITPRLDSPRRSVEAGSVGIANNQTGIYPLESPGGWNLIGRTPVQIYQPELKEPFLFKVGDVVKFYEVNLSEYQHWMAEQKEPKWEWMNHED</sequence>
<dbReference type="PANTHER" id="PTHR34698">
    <property type="entry name" value="5-OXOPROLINASE SUBUNIT B"/>
    <property type="match status" value="1"/>
</dbReference>
<dbReference type="NCBIfam" id="TIGR00370">
    <property type="entry name" value="5-oxoprolinase subunit PxpB"/>
    <property type="match status" value="1"/>
</dbReference>
<dbReference type="SUPFAM" id="SSF160467">
    <property type="entry name" value="PH0987 N-terminal domain-like"/>
    <property type="match status" value="1"/>
</dbReference>
<keyword evidence="2 5" id="KW-0378">Hydrolase</keyword>
<evidence type="ECO:0000313" key="6">
    <source>
        <dbReference type="Proteomes" id="UP000243524"/>
    </source>
</evidence>
<dbReference type="SMART" id="SM00796">
    <property type="entry name" value="AHS1"/>
    <property type="match status" value="1"/>
</dbReference>
<keyword evidence="1" id="KW-0547">Nucleotide-binding</keyword>
<dbReference type="InterPro" id="IPR010016">
    <property type="entry name" value="PxpB"/>
</dbReference>
<proteinExistence type="predicted"/>
<evidence type="ECO:0000259" key="4">
    <source>
        <dbReference type="SMART" id="SM00796"/>
    </source>
</evidence>
<dbReference type="EMBL" id="PJNH01000001">
    <property type="protein sequence ID" value="PKR78374.1"/>
    <property type="molecule type" value="Genomic_DNA"/>
</dbReference>
<dbReference type="Gene3D" id="3.30.1360.40">
    <property type="match status" value="1"/>
</dbReference>
<accession>A0A2I0QVN6</accession>
<dbReference type="Gene3D" id="2.40.100.10">
    <property type="entry name" value="Cyclophilin-like"/>
    <property type="match status" value="1"/>
</dbReference>
<dbReference type="Proteomes" id="UP000243524">
    <property type="component" value="Unassembled WGS sequence"/>
</dbReference>
<dbReference type="PANTHER" id="PTHR34698:SF2">
    <property type="entry name" value="5-OXOPROLINASE SUBUNIT B"/>
    <property type="match status" value="1"/>
</dbReference>
<name>A0A2I0QVN6_9BACI</name>
<keyword evidence="6" id="KW-1185">Reference proteome</keyword>
<gene>
    <name evidence="5" type="ORF">CEY16_01045</name>
</gene>
<evidence type="ECO:0000256" key="3">
    <source>
        <dbReference type="ARBA" id="ARBA00022840"/>
    </source>
</evidence>
<dbReference type="Pfam" id="PF02682">
    <property type="entry name" value="CT_C_D"/>
    <property type="match status" value="1"/>
</dbReference>
<evidence type="ECO:0000256" key="2">
    <source>
        <dbReference type="ARBA" id="ARBA00022801"/>
    </source>
</evidence>
<feature type="domain" description="Carboxyltransferase" evidence="4">
    <location>
        <begin position="11"/>
        <end position="210"/>
    </location>
</feature>
<evidence type="ECO:0000313" key="5">
    <source>
        <dbReference type="EMBL" id="PKR78374.1"/>
    </source>
</evidence>
<evidence type="ECO:0000256" key="1">
    <source>
        <dbReference type="ARBA" id="ARBA00022741"/>
    </source>
</evidence>